<organism evidence="3 4">
    <name type="scientific">Nocardiopsis composta</name>
    <dbReference type="NCBI Taxonomy" id="157465"/>
    <lineage>
        <taxon>Bacteria</taxon>
        <taxon>Bacillati</taxon>
        <taxon>Actinomycetota</taxon>
        <taxon>Actinomycetes</taxon>
        <taxon>Streptosporangiales</taxon>
        <taxon>Nocardiopsidaceae</taxon>
        <taxon>Nocardiopsis</taxon>
    </lineage>
</organism>
<feature type="compositionally biased region" description="Low complexity" evidence="1">
    <location>
        <begin position="45"/>
        <end position="74"/>
    </location>
</feature>
<dbReference type="EMBL" id="JACHDB010000001">
    <property type="protein sequence ID" value="MBB5433834.1"/>
    <property type="molecule type" value="Genomic_DNA"/>
</dbReference>
<evidence type="ECO:0000313" key="4">
    <source>
        <dbReference type="Proteomes" id="UP000572635"/>
    </source>
</evidence>
<feature type="region of interest" description="Disordered" evidence="1">
    <location>
        <begin position="22"/>
        <end position="105"/>
    </location>
</feature>
<feature type="chain" id="PRO_5030930697" evidence="2">
    <location>
        <begin position="26"/>
        <end position="105"/>
    </location>
</feature>
<sequence length="105" mass="10318">MRFTKFLLASALTATALVGAAPAFAGDGGSSDEPSAGPVEPTRTPADPGDEPSAGPADPGDAPEEPSAGPADPGDAPEEPSEAPGEELPEANPAQPQPQDPNYTG</sequence>
<comment type="caution">
    <text evidence="3">The sequence shown here is derived from an EMBL/GenBank/DDBJ whole genome shotgun (WGS) entry which is preliminary data.</text>
</comment>
<evidence type="ECO:0000313" key="3">
    <source>
        <dbReference type="EMBL" id="MBB5433834.1"/>
    </source>
</evidence>
<feature type="compositionally biased region" description="Acidic residues" evidence="1">
    <location>
        <begin position="75"/>
        <end position="89"/>
    </location>
</feature>
<reference evidence="3 4" key="1">
    <citation type="submission" date="2020-08" db="EMBL/GenBank/DDBJ databases">
        <title>Sequencing the genomes of 1000 actinobacteria strains.</title>
        <authorList>
            <person name="Klenk H.-P."/>
        </authorList>
    </citation>
    <scope>NUCLEOTIDE SEQUENCE [LARGE SCALE GENOMIC DNA]</scope>
    <source>
        <strain evidence="3 4">DSM 44551</strain>
    </source>
</reference>
<evidence type="ECO:0000256" key="1">
    <source>
        <dbReference type="SAM" id="MobiDB-lite"/>
    </source>
</evidence>
<name>A0A7W8QP18_9ACTN</name>
<dbReference type="Proteomes" id="UP000572635">
    <property type="component" value="Unassembled WGS sequence"/>
</dbReference>
<evidence type="ECO:0000256" key="2">
    <source>
        <dbReference type="SAM" id="SignalP"/>
    </source>
</evidence>
<feature type="signal peptide" evidence="2">
    <location>
        <begin position="1"/>
        <end position="25"/>
    </location>
</feature>
<protein>
    <submittedName>
        <fullName evidence="3">Uncharacterized protein</fullName>
    </submittedName>
</protein>
<dbReference type="AlphaFoldDB" id="A0A7W8QP18"/>
<keyword evidence="2" id="KW-0732">Signal</keyword>
<dbReference type="RefSeq" id="WP_184393939.1">
    <property type="nucleotide sequence ID" value="NZ_BAAAJD010000065.1"/>
</dbReference>
<accession>A0A7W8QP18</accession>
<proteinExistence type="predicted"/>
<keyword evidence="4" id="KW-1185">Reference proteome</keyword>
<gene>
    <name evidence="3" type="ORF">HDA36_003918</name>
</gene>